<protein>
    <submittedName>
        <fullName evidence="2">Chlorophyllase-2-like isoform X1</fullName>
    </submittedName>
</protein>
<keyword evidence="1" id="KW-1185">Reference proteome</keyword>
<dbReference type="InterPro" id="IPR017395">
    <property type="entry name" value="Chlorophyllase-like"/>
</dbReference>
<proteinExistence type="predicted"/>
<dbReference type="PANTHER" id="PTHR33428">
    <property type="entry name" value="CHLOROPHYLLASE-2, CHLOROPLASTIC"/>
    <property type="match status" value="1"/>
</dbReference>
<gene>
    <name evidence="2" type="primary">LOC115743670</name>
</gene>
<dbReference type="GeneID" id="115743670"/>
<reference evidence="2" key="1">
    <citation type="submission" date="2025-08" db="UniProtKB">
        <authorList>
            <consortium name="RefSeq"/>
        </authorList>
    </citation>
    <scope>IDENTIFICATION</scope>
    <source>
        <tissue evidence="2">Leaf</tissue>
    </source>
</reference>
<accession>A0ABM3HKA7</accession>
<dbReference type="RefSeq" id="XP_048137025.1">
    <property type="nucleotide sequence ID" value="XM_048281068.1"/>
</dbReference>
<evidence type="ECO:0000313" key="1">
    <source>
        <dbReference type="Proteomes" id="UP000827889"/>
    </source>
</evidence>
<dbReference type="SUPFAM" id="SSF53474">
    <property type="entry name" value="alpha/beta-Hydrolases"/>
    <property type="match status" value="1"/>
</dbReference>
<dbReference type="InterPro" id="IPR029058">
    <property type="entry name" value="AB_hydrolase_fold"/>
</dbReference>
<dbReference type="Gene3D" id="3.40.50.1820">
    <property type="entry name" value="alpha/beta hydrolase"/>
    <property type="match status" value="1"/>
</dbReference>
<dbReference type="Pfam" id="PF07224">
    <property type="entry name" value="Chlorophyllase"/>
    <property type="match status" value="1"/>
</dbReference>
<organism evidence="1 2">
    <name type="scientific">Rhodamnia argentea</name>
    <dbReference type="NCBI Taxonomy" id="178133"/>
    <lineage>
        <taxon>Eukaryota</taxon>
        <taxon>Viridiplantae</taxon>
        <taxon>Streptophyta</taxon>
        <taxon>Embryophyta</taxon>
        <taxon>Tracheophyta</taxon>
        <taxon>Spermatophyta</taxon>
        <taxon>Magnoliopsida</taxon>
        <taxon>eudicotyledons</taxon>
        <taxon>Gunneridae</taxon>
        <taxon>Pentapetalae</taxon>
        <taxon>rosids</taxon>
        <taxon>malvids</taxon>
        <taxon>Myrtales</taxon>
        <taxon>Myrtaceae</taxon>
        <taxon>Myrtoideae</taxon>
        <taxon>Myrteae</taxon>
        <taxon>Australasian group</taxon>
        <taxon>Rhodamnia</taxon>
    </lineage>
</organism>
<sequence length="313" mass="33559">MTMAASTTTTDVFQPGKYKTVLITVGTSSSNLANPPPKPLLIGAPTEVAEEFPVMVLLHGYMMETSFYSQLIQHVSSHGFIVVAPQLYTCSGCDSTKEINAAAATTNWLSQGLAAVLPPLVRPNLAKLALAGHSRGGKDAFALVLGKSSTPLTLPFTALLGIDPVDGMGTWCGNIQTKPPVLTYVAQSFDLKMPVMVVGSGLGEDKKYNVLPACAPKGLNHVDFFEECRPPACHIVAKRYGHMDMLDDETNGVKGVATCMCQSGSSREPMRRLVGGVAVAFLRAYLERDDRDLMALKDTPDIAPVEITVEFRL</sequence>
<dbReference type="PANTHER" id="PTHR33428:SF2">
    <property type="entry name" value="CHLOROPHYLLASE-2"/>
    <property type="match status" value="1"/>
</dbReference>
<name>A0ABM3HKA7_9MYRT</name>
<evidence type="ECO:0000313" key="2">
    <source>
        <dbReference type="RefSeq" id="XP_048137025.1"/>
    </source>
</evidence>
<dbReference type="Proteomes" id="UP000827889">
    <property type="component" value="Chromosome 6"/>
</dbReference>